<dbReference type="OrthoDB" id="955005at2"/>
<reference evidence="1 2" key="1">
    <citation type="submission" date="2016-10" db="EMBL/GenBank/DDBJ databases">
        <authorList>
            <person name="de Groot N.N."/>
        </authorList>
    </citation>
    <scope>NUCLEOTIDE SEQUENCE [LARGE SCALE GENOMIC DNA]</scope>
    <source>
        <strain>GEY</strain>
        <strain evidence="2">DSM 9560</strain>
    </source>
</reference>
<dbReference type="RefSeq" id="WP_091548368.1">
    <property type="nucleotide sequence ID" value="NZ_FONY01000030.1"/>
</dbReference>
<keyword evidence="2" id="KW-1185">Reference proteome</keyword>
<evidence type="ECO:0000313" key="1">
    <source>
        <dbReference type="EMBL" id="SFF38885.1"/>
    </source>
</evidence>
<dbReference type="Proteomes" id="UP000199513">
    <property type="component" value="Unassembled WGS sequence"/>
</dbReference>
<dbReference type="AlphaFoldDB" id="A0A1I2I9G4"/>
<accession>A0A1I2I9G4</accession>
<protein>
    <recommendedName>
        <fullName evidence="3">Tellurite resistance protein TerB</fullName>
    </recommendedName>
</protein>
<dbReference type="STRING" id="1003.SAMN04488541_103012"/>
<proteinExistence type="predicted"/>
<dbReference type="EMBL" id="FONY01000030">
    <property type="protein sequence ID" value="SFF38885.1"/>
    <property type="molecule type" value="Genomic_DNA"/>
</dbReference>
<name>A0A1I2I9G4_9BACT</name>
<sequence length="121" mass="14446">MSSEEKKAFLLLKNVIFNYHGRDEDEQQIIEETVAELDAEKEQKWAEEFIAEDYYDAFDRARNYLSNVMNSLDKKTRIHFLESVHEANNKKGYISEMEAIAMITFARDWDIENEFIEIIKR</sequence>
<organism evidence="1 2">
    <name type="scientific">Thermoflexibacter ruber</name>
    <dbReference type="NCBI Taxonomy" id="1003"/>
    <lineage>
        <taxon>Bacteria</taxon>
        <taxon>Pseudomonadati</taxon>
        <taxon>Bacteroidota</taxon>
        <taxon>Cytophagia</taxon>
        <taxon>Cytophagales</taxon>
        <taxon>Thermoflexibacteraceae</taxon>
        <taxon>Thermoflexibacter</taxon>
    </lineage>
</organism>
<gene>
    <name evidence="1" type="ORF">SAMN04488541_103012</name>
</gene>
<evidence type="ECO:0008006" key="3">
    <source>
        <dbReference type="Google" id="ProtNLM"/>
    </source>
</evidence>
<evidence type="ECO:0000313" key="2">
    <source>
        <dbReference type="Proteomes" id="UP000199513"/>
    </source>
</evidence>